<keyword evidence="4" id="KW-1185">Reference proteome</keyword>
<dbReference type="InterPro" id="IPR037922">
    <property type="entry name" value="MSL2"/>
</dbReference>
<dbReference type="AlphaFoldDB" id="A0A8K0C8N6"/>
<dbReference type="InterPro" id="IPR013083">
    <property type="entry name" value="Znf_RING/FYVE/PHD"/>
</dbReference>
<dbReference type="CDD" id="cd13122">
    <property type="entry name" value="MSL2_CXC"/>
    <property type="match status" value="1"/>
</dbReference>
<dbReference type="InterPro" id="IPR033467">
    <property type="entry name" value="Tesmin/TSO1-like_CXC"/>
</dbReference>
<dbReference type="InterPro" id="IPR032049">
    <property type="entry name" value="Msl2-CXC"/>
</dbReference>
<gene>
    <name evidence="3" type="ORF">ILUMI_23163</name>
</gene>
<proteinExistence type="inferred from homology"/>
<evidence type="ECO:0000313" key="4">
    <source>
        <dbReference type="Proteomes" id="UP000801492"/>
    </source>
</evidence>
<dbReference type="GO" id="GO:0061630">
    <property type="term" value="F:ubiquitin protein ligase activity"/>
    <property type="evidence" value="ECO:0007669"/>
    <property type="project" value="InterPro"/>
</dbReference>
<dbReference type="InterPro" id="IPR032043">
    <property type="entry name" value="Msl2_Znf-RING"/>
</dbReference>
<keyword evidence="1" id="KW-0539">Nucleus</keyword>
<dbReference type="PROSITE" id="PS52051">
    <property type="entry name" value="CXC_MSL2"/>
    <property type="match status" value="1"/>
</dbReference>
<dbReference type="Proteomes" id="UP000801492">
    <property type="component" value="Unassembled WGS sequence"/>
</dbReference>
<dbReference type="Gene3D" id="3.30.40.10">
    <property type="entry name" value="Zinc/RING finger domain, C3HC4 (zinc finger)"/>
    <property type="match status" value="1"/>
</dbReference>
<dbReference type="SMART" id="SM01114">
    <property type="entry name" value="CXC"/>
    <property type="match status" value="1"/>
</dbReference>
<evidence type="ECO:0000313" key="3">
    <source>
        <dbReference type="EMBL" id="KAF2883025.1"/>
    </source>
</evidence>
<evidence type="ECO:0000256" key="1">
    <source>
        <dbReference type="PROSITE-ProRule" id="PRU01396"/>
    </source>
</evidence>
<protein>
    <recommendedName>
        <fullName evidence="2">CXC MSL2-type domain-containing protein</fullName>
    </recommendedName>
</protein>
<dbReference type="GO" id="GO:0072487">
    <property type="term" value="C:MSL complex"/>
    <property type="evidence" value="ECO:0007669"/>
    <property type="project" value="UniProtKB-UniRule"/>
</dbReference>
<reference evidence="3" key="1">
    <citation type="submission" date="2019-08" db="EMBL/GenBank/DDBJ databases">
        <title>The genome of the North American firefly Photinus pyralis.</title>
        <authorList>
            <consortium name="Photinus pyralis genome working group"/>
            <person name="Fallon T.R."/>
            <person name="Sander Lower S.E."/>
            <person name="Weng J.-K."/>
        </authorList>
    </citation>
    <scope>NUCLEOTIDE SEQUENCE</scope>
    <source>
        <strain evidence="3">TRF0915ILg1</strain>
        <tissue evidence="3">Whole body</tissue>
    </source>
</reference>
<keyword evidence="1" id="KW-0158">Chromosome</keyword>
<sequence length="431" mass="48532">MARMNSTSLYITTNQIILKSDPNNPSTWRDLYRLAPYLRNSLCCVVCGNLLIDPQTPTIGKCQHHLCRKCKGGRKKIKPACVWCKDCKMYTENKTLRILLQCYKKMCIMLINSGIFRRLAEQASQSNLASGVERGAGNLIMLIKEGAAFQDDYQINVGLSKSVYSILPCIYTNSSTQTLQLAQTDKNRGMLINSNVSNVTNGSTLYSVMYAGSGNKITIKRKPKDLNSDSKAHKNTQMKKDNCNKVKCTKYIKKIKIVNKYFIFRGAVFKKPTNKVVLKSRRGCRCGNATATPGKLTCCGQRCPCYVESKPCMECKCRGCRNPHRPDGNKVRAHTPQMELFQPIPLGEHQRQQSQQQRPQQLQMRKQPLLQNVNVELEPGLTIEQLNEHLMVANIKVLDSYTKISSSLPHAILVNDADGSDNEEEEITVDV</sequence>
<name>A0A8K0C8N6_IGNLU</name>
<dbReference type="OrthoDB" id="10012174at2759"/>
<dbReference type="PANTHER" id="PTHR16048">
    <property type="entry name" value="MSL2-RELATED"/>
    <property type="match status" value="1"/>
</dbReference>
<dbReference type="GO" id="GO:0016567">
    <property type="term" value="P:protein ubiquitination"/>
    <property type="evidence" value="ECO:0007669"/>
    <property type="project" value="TreeGrafter"/>
</dbReference>
<evidence type="ECO:0000259" key="2">
    <source>
        <dbReference type="PROSITE" id="PS52051"/>
    </source>
</evidence>
<feature type="domain" description="CXC MSL2-type" evidence="2">
    <location>
        <begin position="279"/>
        <end position="330"/>
    </location>
</feature>
<dbReference type="PANTHER" id="PTHR16048:SF3">
    <property type="entry name" value="E3 UBIQUITIN-PROTEIN LIGASE MSL2"/>
    <property type="match status" value="1"/>
</dbReference>
<dbReference type="Pfam" id="PF16685">
    <property type="entry name" value="zf-RING_10"/>
    <property type="match status" value="1"/>
</dbReference>
<comment type="similarity">
    <text evidence="1">Belongs to the MSL2 family.</text>
</comment>
<comment type="caution">
    <text evidence="3">The sequence shown here is derived from an EMBL/GenBank/DDBJ whole genome shotgun (WGS) entry which is preliminary data.</text>
</comment>
<accession>A0A8K0C8N6</accession>
<organism evidence="3 4">
    <name type="scientific">Ignelater luminosus</name>
    <name type="common">Cucubano</name>
    <name type="synonym">Pyrophorus luminosus</name>
    <dbReference type="NCBI Taxonomy" id="2038154"/>
    <lineage>
        <taxon>Eukaryota</taxon>
        <taxon>Metazoa</taxon>
        <taxon>Ecdysozoa</taxon>
        <taxon>Arthropoda</taxon>
        <taxon>Hexapoda</taxon>
        <taxon>Insecta</taxon>
        <taxon>Pterygota</taxon>
        <taxon>Neoptera</taxon>
        <taxon>Endopterygota</taxon>
        <taxon>Coleoptera</taxon>
        <taxon>Polyphaga</taxon>
        <taxon>Elateriformia</taxon>
        <taxon>Elateroidea</taxon>
        <taxon>Elateridae</taxon>
        <taxon>Agrypninae</taxon>
        <taxon>Pyrophorini</taxon>
        <taxon>Ignelater</taxon>
    </lineage>
</organism>
<dbReference type="Pfam" id="PF16682">
    <property type="entry name" value="MSL2-CXC"/>
    <property type="match status" value="1"/>
</dbReference>
<dbReference type="EMBL" id="VTPC01090570">
    <property type="protein sequence ID" value="KAF2883025.1"/>
    <property type="molecule type" value="Genomic_DNA"/>
</dbReference>